<keyword evidence="2" id="KW-0732">Signal</keyword>
<dbReference type="InterPro" id="IPR013094">
    <property type="entry name" value="AB_hydrolase_3"/>
</dbReference>
<evidence type="ECO:0000259" key="3">
    <source>
        <dbReference type="Pfam" id="PF07859"/>
    </source>
</evidence>
<dbReference type="PANTHER" id="PTHR23024:SF600">
    <property type="entry name" value="PUTATIVE (AFU_ORTHOLOGUE AFUA_1G02580)-RELATED"/>
    <property type="match status" value="1"/>
</dbReference>
<dbReference type="EMBL" id="JAZHXI010000001">
    <property type="protein sequence ID" value="KAL2076034.1"/>
    <property type="molecule type" value="Genomic_DNA"/>
</dbReference>
<feature type="domain" description="Alpha/beta hydrolase fold-3" evidence="3">
    <location>
        <begin position="240"/>
        <end position="358"/>
    </location>
</feature>
<organism evidence="4 5">
    <name type="scientific">Oculimacula yallundae</name>
    <dbReference type="NCBI Taxonomy" id="86028"/>
    <lineage>
        <taxon>Eukaryota</taxon>
        <taxon>Fungi</taxon>
        <taxon>Dikarya</taxon>
        <taxon>Ascomycota</taxon>
        <taxon>Pezizomycotina</taxon>
        <taxon>Leotiomycetes</taxon>
        <taxon>Helotiales</taxon>
        <taxon>Ploettnerulaceae</taxon>
        <taxon>Oculimacula</taxon>
    </lineage>
</organism>
<name>A0ABR4D1S5_9HELO</name>
<dbReference type="Pfam" id="PF07859">
    <property type="entry name" value="Abhydrolase_3"/>
    <property type="match status" value="2"/>
</dbReference>
<proteinExistence type="predicted"/>
<reference evidence="4 5" key="1">
    <citation type="journal article" date="2024" name="Commun. Biol.">
        <title>Comparative genomic analysis of thermophilic fungi reveals convergent evolutionary adaptations and gene losses.</title>
        <authorList>
            <person name="Steindorff A.S."/>
            <person name="Aguilar-Pontes M.V."/>
            <person name="Robinson A.J."/>
            <person name="Andreopoulos B."/>
            <person name="LaButti K."/>
            <person name="Kuo A."/>
            <person name="Mondo S."/>
            <person name="Riley R."/>
            <person name="Otillar R."/>
            <person name="Haridas S."/>
            <person name="Lipzen A."/>
            <person name="Grimwood J."/>
            <person name="Schmutz J."/>
            <person name="Clum A."/>
            <person name="Reid I.D."/>
            <person name="Moisan M.C."/>
            <person name="Butler G."/>
            <person name="Nguyen T.T.M."/>
            <person name="Dewar K."/>
            <person name="Conant G."/>
            <person name="Drula E."/>
            <person name="Henrissat B."/>
            <person name="Hansel C."/>
            <person name="Singer S."/>
            <person name="Hutchinson M.I."/>
            <person name="de Vries R.P."/>
            <person name="Natvig D.O."/>
            <person name="Powell A.J."/>
            <person name="Tsang A."/>
            <person name="Grigoriev I.V."/>
        </authorList>
    </citation>
    <scope>NUCLEOTIDE SEQUENCE [LARGE SCALE GENOMIC DNA]</scope>
    <source>
        <strain evidence="4 5">CBS 494.80</strain>
    </source>
</reference>
<accession>A0ABR4D1S5</accession>
<dbReference type="PANTHER" id="PTHR23024">
    <property type="entry name" value="ARYLACETAMIDE DEACETYLASE"/>
    <property type="match status" value="1"/>
</dbReference>
<feature type="region of interest" description="Disordered" evidence="1">
    <location>
        <begin position="256"/>
        <end position="276"/>
    </location>
</feature>
<evidence type="ECO:0000256" key="1">
    <source>
        <dbReference type="SAM" id="MobiDB-lite"/>
    </source>
</evidence>
<keyword evidence="5" id="KW-1185">Reference proteome</keyword>
<dbReference type="InterPro" id="IPR029058">
    <property type="entry name" value="AB_hydrolase_fold"/>
</dbReference>
<feature type="region of interest" description="Disordered" evidence="1">
    <location>
        <begin position="184"/>
        <end position="215"/>
    </location>
</feature>
<comment type="caution">
    <text evidence="4">The sequence shown here is derived from an EMBL/GenBank/DDBJ whole genome shotgun (WGS) entry which is preliminary data.</text>
</comment>
<feature type="region of interest" description="Disordered" evidence="1">
    <location>
        <begin position="414"/>
        <end position="438"/>
    </location>
</feature>
<evidence type="ECO:0000256" key="2">
    <source>
        <dbReference type="SAM" id="SignalP"/>
    </source>
</evidence>
<dbReference type="SUPFAM" id="SSF53474">
    <property type="entry name" value="alpha/beta-Hydrolases"/>
    <property type="match status" value="1"/>
</dbReference>
<dbReference type="Proteomes" id="UP001595075">
    <property type="component" value="Unassembled WGS sequence"/>
</dbReference>
<evidence type="ECO:0000313" key="4">
    <source>
        <dbReference type="EMBL" id="KAL2076034.1"/>
    </source>
</evidence>
<evidence type="ECO:0000313" key="5">
    <source>
        <dbReference type="Proteomes" id="UP001595075"/>
    </source>
</evidence>
<dbReference type="InterPro" id="IPR050466">
    <property type="entry name" value="Carboxylest/Gibb_receptor"/>
</dbReference>
<sequence length="453" mass="50575">MRRFSRIWFLWMKASIWRGLMAVGMKFHHFADPKPPAPNFKVLIPSRLSAAGGQFKLVFYVPESYYTDTNEDYRYPVVVNFHGGGFTLGTGTDDARWAAAVLKNVDAIFVSVEYRLAPEFPFSIGVEDGTDAMIYLAAHAEELRIDPHRMALSGFSAGGNFAFTVPLMLRDLINDVGRRSLHETNNTHSLHNYKSSSTLSLPRSRPDLTRSHSAATSTHSILKLSDLEPTALEVDQKIPDLTIRAIVSFYPPTDFRTSRTEKRSTNPAPEKNLPPLLTNLFDQSYMPDCDIDLGDPYLSPAAATDADLSAAYPEDIVLYTCEYDMLNVEGTAFGTRLSSAPIEKTLHGGLIRAVPHAFDKKPNPLHFPEAANKCYNEACAQLKRVFGGRVSIEERTQLDTVEVVERFDEEEAAAGARLAKGKERQREEDTDGLLQGPDIYDPHLKHLLKVPKE</sequence>
<dbReference type="Gene3D" id="3.40.50.1820">
    <property type="entry name" value="alpha/beta hydrolase"/>
    <property type="match status" value="1"/>
</dbReference>
<feature type="signal peptide" evidence="2">
    <location>
        <begin position="1"/>
        <end position="22"/>
    </location>
</feature>
<gene>
    <name evidence="4" type="ORF">VTL71DRAFT_977</name>
</gene>
<protein>
    <recommendedName>
        <fullName evidence="3">Alpha/beta hydrolase fold-3 domain-containing protein</fullName>
    </recommendedName>
</protein>
<feature type="domain" description="Alpha/beta hydrolase fold-3" evidence="3">
    <location>
        <begin position="78"/>
        <end position="171"/>
    </location>
</feature>
<feature type="compositionally biased region" description="Polar residues" evidence="1">
    <location>
        <begin position="184"/>
        <end position="194"/>
    </location>
</feature>
<feature type="chain" id="PRO_5046695994" description="Alpha/beta hydrolase fold-3 domain-containing protein" evidence="2">
    <location>
        <begin position="23"/>
        <end position="453"/>
    </location>
</feature>